<dbReference type="Proteomes" id="UP000033588">
    <property type="component" value="Unassembled WGS sequence"/>
</dbReference>
<organism evidence="1 2">
    <name type="scientific">Pseudomonas fluorescens</name>
    <dbReference type="NCBI Taxonomy" id="294"/>
    <lineage>
        <taxon>Bacteria</taxon>
        <taxon>Pseudomonadati</taxon>
        <taxon>Pseudomonadota</taxon>
        <taxon>Gammaproteobacteria</taxon>
        <taxon>Pseudomonadales</taxon>
        <taxon>Pseudomonadaceae</taxon>
        <taxon>Pseudomonas</taxon>
    </lineage>
</organism>
<evidence type="ECO:0000313" key="2">
    <source>
        <dbReference type="Proteomes" id="UP000033588"/>
    </source>
</evidence>
<dbReference type="AlphaFoldDB" id="A0A0F4TN55"/>
<gene>
    <name evidence="1" type="ORF">VC35_15520</name>
</gene>
<comment type="caution">
    <text evidence="1">The sequence shown here is derived from an EMBL/GenBank/DDBJ whole genome shotgun (WGS) entry which is preliminary data.</text>
</comment>
<accession>A0A0F4TN55</accession>
<dbReference type="PATRIC" id="fig|294.132.peg.1890"/>
<proteinExistence type="predicted"/>
<reference evidence="1 2" key="1">
    <citation type="submission" date="2015-03" db="EMBL/GenBank/DDBJ databases">
        <title>Comparative genomics of Pseudomonas insights into diversity of traits involved in vanlence and defense.</title>
        <authorList>
            <person name="Qin Y."/>
        </authorList>
    </citation>
    <scope>NUCLEOTIDE SEQUENCE [LARGE SCALE GENOMIC DNA]</scope>
    <source>
        <strain evidence="1 2">C8</strain>
    </source>
</reference>
<evidence type="ECO:0000313" key="1">
    <source>
        <dbReference type="EMBL" id="KJZ45469.1"/>
    </source>
</evidence>
<sequence length="83" mass="9097">MRVLAQRGTLAAHLRHIAIEIGYESATNVNISPLAAFGHHATAVKRIEPNEQVAIGLSSLVRVENIDRREGSDFLAAKARIQR</sequence>
<dbReference type="EMBL" id="LACC01000017">
    <property type="protein sequence ID" value="KJZ45469.1"/>
    <property type="molecule type" value="Genomic_DNA"/>
</dbReference>
<name>A0A0F4TN55_PSEFL</name>
<protein>
    <submittedName>
        <fullName evidence="1">Uncharacterized protein</fullName>
    </submittedName>
</protein>